<dbReference type="PRINTS" id="PR00762">
    <property type="entry name" value="CLCHANNEL"/>
</dbReference>
<dbReference type="InterPro" id="IPR014743">
    <property type="entry name" value="Cl-channel_core"/>
</dbReference>
<feature type="domain" description="CBS" evidence="11">
    <location>
        <begin position="282"/>
        <end position="330"/>
    </location>
</feature>
<evidence type="ECO:0000256" key="4">
    <source>
        <dbReference type="ARBA" id="ARBA00022737"/>
    </source>
</evidence>
<feature type="compositionally biased region" description="Basic and acidic residues" evidence="10">
    <location>
        <begin position="390"/>
        <end position="399"/>
    </location>
</feature>
<dbReference type="InterPro" id="IPR046342">
    <property type="entry name" value="CBS_dom_sf"/>
</dbReference>
<keyword evidence="8" id="KW-0472">Membrane</keyword>
<reference evidence="12" key="1">
    <citation type="submission" date="2021-01" db="EMBL/GenBank/DDBJ databases">
        <authorList>
            <person name="Corre E."/>
            <person name="Pelletier E."/>
            <person name="Niang G."/>
            <person name="Scheremetjew M."/>
            <person name="Finn R."/>
            <person name="Kale V."/>
            <person name="Holt S."/>
            <person name="Cochrane G."/>
            <person name="Meng A."/>
            <person name="Brown T."/>
            <person name="Cohen L."/>
        </authorList>
    </citation>
    <scope>NUCLEOTIDE SEQUENCE</scope>
    <source>
        <strain evidence="12">CCMP1381</strain>
    </source>
</reference>
<dbReference type="Pfam" id="PF00571">
    <property type="entry name" value="CBS"/>
    <property type="match status" value="2"/>
</dbReference>
<evidence type="ECO:0000256" key="1">
    <source>
        <dbReference type="ARBA" id="ARBA00004141"/>
    </source>
</evidence>
<dbReference type="AlphaFoldDB" id="A0A7S2G648"/>
<dbReference type="PANTHER" id="PTHR11689:SF89">
    <property type="entry name" value="CHLORIDE CHANNEL PROTEIN"/>
    <property type="match status" value="1"/>
</dbReference>
<keyword evidence="7" id="KW-0129">CBS domain</keyword>
<dbReference type="InterPro" id="IPR001807">
    <property type="entry name" value="ClC"/>
</dbReference>
<evidence type="ECO:0000313" key="12">
    <source>
        <dbReference type="EMBL" id="CAD9434652.1"/>
    </source>
</evidence>
<dbReference type="SMART" id="SM00116">
    <property type="entry name" value="CBS"/>
    <property type="match status" value="2"/>
</dbReference>
<dbReference type="GO" id="GO:0015108">
    <property type="term" value="F:chloride transmembrane transporter activity"/>
    <property type="evidence" value="ECO:0007669"/>
    <property type="project" value="InterPro"/>
</dbReference>
<dbReference type="InterPro" id="IPR000644">
    <property type="entry name" value="CBS_dom"/>
</dbReference>
<dbReference type="Gene3D" id="1.10.3080.10">
    <property type="entry name" value="Clc chloride channel"/>
    <property type="match status" value="1"/>
</dbReference>
<keyword evidence="5" id="KW-1133">Transmembrane helix</keyword>
<dbReference type="InterPro" id="IPR051280">
    <property type="entry name" value="Cl-channel/antiporter"/>
</dbReference>
<evidence type="ECO:0000256" key="6">
    <source>
        <dbReference type="ARBA" id="ARBA00023065"/>
    </source>
</evidence>
<sequence length="399" mass="44685">MMLVVYLPVSAYANGLSCSTGIVVPCLLNGALIGRIFGLLVTDICGISPDDPYTEWIDPGAFALIGSAAFFSGVARITMALTVIITEISDDSNFILPIMISIVIAKWTADSTGNHPIYHALQGLKGLPVLASNPHTHAPLASFSAIQVATDKVITMPLEISVRKLAEILRTTKHNAYPCTMSSENGEIFVGLIRREHLIGLIQKEDAWYRKDNKAKARWHNISKYVTGKKLRGDQLAAQELLAFDRPEMLQNETENGMLIFKSVSGTNEKYFIDLKPYVDMSSHTVSEGFSLKATYVLFTSMGLRHLVIVDVFNRVRGIITRHNLLEENLNMCLHRGTMVHPAGMFEQLIRKSDKKCELNESQSPRVNPAEKFHEMVEQKRRDDEEEIDSSIRRMYQDD</sequence>
<keyword evidence="4" id="KW-0677">Repeat</keyword>
<evidence type="ECO:0000256" key="7">
    <source>
        <dbReference type="ARBA" id="ARBA00023122"/>
    </source>
</evidence>
<dbReference type="PANTHER" id="PTHR11689">
    <property type="entry name" value="CHLORIDE CHANNEL PROTEIN CLC FAMILY MEMBER"/>
    <property type="match status" value="1"/>
</dbReference>
<dbReference type="GO" id="GO:0016020">
    <property type="term" value="C:membrane"/>
    <property type="evidence" value="ECO:0007669"/>
    <property type="project" value="UniProtKB-SubCell"/>
</dbReference>
<protein>
    <recommendedName>
        <fullName evidence="11">CBS domain-containing protein</fullName>
    </recommendedName>
</protein>
<dbReference type="EMBL" id="HBGS01032937">
    <property type="protein sequence ID" value="CAD9434652.1"/>
    <property type="molecule type" value="Transcribed_RNA"/>
</dbReference>
<evidence type="ECO:0000256" key="5">
    <source>
        <dbReference type="ARBA" id="ARBA00022989"/>
    </source>
</evidence>
<accession>A0A7S2G648</accession>
<feature type="compositionally biased region" description="Basic and acidic residues" evidence="10">
    <location>
        <begin position="369"/>
        <end position="383"/>
    </location>
</feature>
<keyword evidence="9" id="KW-0868">Chloride</keyword>
<dbReference type="Gene3D" id="3.10.580.10">
    <property type="entry name" value="CBS-domain"/>
    <property type="match status" value="1"/>
</dbReference>
<name>A0A7S2G648_9STRA</name>
<keyword evidence="6" id="KW-0406">Ion transport</keyword>
<keyword evidence="2" id="KW-0813">Transport</keyword>
<proteinExistence type="predicted"/>
<evidence type="ECO:0000259" key="11">
    <source>
        <dbReference type="SMART" id="SM00116"/>
    </source>
</evidence>
<gene>
    <name evidence="12" type="ORF">DSPE1174_LOCUS16939</name>
</gene>
<comment type="subcellular location">
    <subcellularLocation>
        <location evidence="1">Membrane</location>
        <topology evidence="1">Multi-pass membrane protein</topology>
    </subcellularLocation>
</comment>
<evidence type="ECO:0000256" key="8">
    <source>
        <dbReference type="ARBA" id="ARBA00023136"/>
    </source>
</evidence>
<dbReference type="SUPFAM" id="SSF81340">
    <property type="entry name" value="Clc chloride channel"/>
    <property type="match status" value="1"/>
</dbReference>
<keyword evidence="3" id="KW-0812">Transmembrane</keyword>
<dbReference type="Pfam" id="PF00654">
    <property type="entry name" value="Voltage_CLC"/>
    <property type="match status" value="1"/>
</dbReference>
<feature type="region of interest" description="Disordered" evidence="10">
    <location>
        <begin position="360"/>
        <end position="399"/>
    </location>
</feature>
<evidence type="ECO:0000256" key="3">
    <source>
        <dbReference type="ARBA" id="ARBA00022692"/>
    </source>
</evidence>
<feature type="domain" description="CBS" evidence="11">
    <location>
        <begin position="152"/>
        <end position="203"/>
    </location>
</feature>
<evidence type="ECO:0000256" key="9">
    <source>
        <dbReference type="ARBA" id="ARBA00023214"/>
    </source>
</evidence>
<organism evidence="12">
    <name type="scientific">Octactis speculum</name>
    <dbReference type="NCBI Taxonomy" id="3111310"/>
    <lineage>
        <taxon>Eukaryota</taxon>
        <taxon>Sar</taxon>
        <taxon>Stramenopiles</taxon>
        <taxon>Ochrophyta</taxon>
        <taxon>Dictyochophyceae</taxon>
        <taxon>Dictyochales</taxon>
        <taxon>Dictyochaceae</taxon>
        <taxon>Octactis</taxon>
    </lineage>
</organism>
<dbReference type="SUPFAM" id="SSF54631">
    <property type="entry name" value="CBS-domain pair"/>
    <property type="match status" value="1"/>
</dbReference>
<evidence type="ECO:0000256" key="10">
    <source>
        <dbReference type="SAM" id="MobiDB-lite"/>
    </source>
</evidence>
<evidence type="ECO:0000256" key="2">
    <source>
        <dbReference type="ARBA" id="ARBA00022448"/>
    </source>
</evidence>